<gene>
    <name evidence="3" type="ORF">OLMES_0905</name>
</gene>
<proteinExistence type="predicted"/>
<dbReference type="GO" id="GO:1901135">
    <property type="term" value="P:carbohydrate derivative metabolic process"/>
    <property type="evidence" value="ECO:0007669"/>
    <property type="project" value="UniProtKB-ARBA"/>
</dbReference>
<organism evidence="3 4">
    <name type="scientific">Oleiphilus messinensis</name>
    <dbReference type="NCBI Taxonomy" id="141451"/>
    <lineage>
        <taxon>Bacteria</taxon>
        <taxon>Pseudomonadati</taxon>
        <taxon>Pseudomonadota</taxon>
        <taxon>Gammaproteobacteria</taxon>
        <taxon>Oceanospirillales</taxon>
        <taxon>Oleiphilaceae</taxon>
        <taxon>Oleiphilus</taxon>
    </lineage>
</organism>
<accession>A0A1Y0I3E3</accession>
<feature type="domain" description="Glycosyl transferase family 1" evidence="1">
    <location>
        <begin position="192"/>
        <end position="345"/>
    </location>
</feature>
<dbReference type="RefSeq" id="WP_087460141.1">
    <property type="nucleotide sequence ID" value="NZ_CP021425.1"/>
</dbReference>
<evidence type="ECO:0000313" key="4">
    <source>
        <dbReference type="Proteomes" id="UP000196027"/>
    </source>
</evidence>
<dbReference type="SUPFAM" id="SSF53756">
    <property type="entry name" value="UDP-Glycosyltransferase/glycogen phosphorylase"/>
    <property type="match status" value="1"/>
</dbReference>
<dbReference type="InterPro" id="IPR028098">
    <property type="entry name" value="Glyco_trans_4-like_N"/>
</dbReference>
<dbReference type="Pfam" id="PF00534">
    <property type="entry name" value="Glycos_transf_1"/>
    <property type="match status" value="1"/>
</dbReference>
<dbReference type="Gene3D" id="3.40.50.2000">
    <property type="entry name" value="Glycogen Phosphorylase B"/>
    <property type="match status" value="2"/>
</dbReference>
<feature type="domain" description="Glycosyltransferase subfamily 4-like N-terminal" evidence="2">
    <location>
        <begin position="16"/>
        <end position="170"/>
    </location>
</feature>
<sequence>MKVLHVYRTYFPDTQGGLEEVVRQICFNTKSLGVESRVFTLATSGEPSVVHRPEADVYRFNQTFEIASCGVALSAFNGFKRLVEWADVVHVHFPWPFADLLCLLVRFDKPLIVTYHSDIVRQRGLRTFYNPMMHTLLRRANRIIATSPQYVETSPVLKMYRDRVAVVPIGLDENVHPEVSESEVGAIKELVGDDFFLFVGVLRYYKGLSFLIDAVSGTNIKIVIAGDGPESNQLRFQALSLGAENVQFLGYVSDNEKIALMNLTRGIVFPSHLRSEAFGVTLLEGAMYSKPLISADIGTGANYVNEHGVTGVVVPPADPQALRMALLQLLEFPERSMQMGRAARDRFERLFTGQKMGASYLEHYEAVCASA</sequence>
<name>A0A1Y0I3E3_9GAMM</name>
<dbReference type="Proteomes" id="UP000196027">
    <property type="component" value="Chromosome"/>
</dbReference>
<evidence type="ECO:0000313" key="3">
    <source>
        <dbReference type="EMBL" id="ARU54992.1"/>
    </source>
</evidence>
<keyword evidence="4" id="KW-1185">Reference proteome</keyword>
<evidence type="ECO:0000259" key="2">
    <source>
        <dbReference type="Pfam" id="PF13579"/>
    </source>
</evidence>
<dbReference type="AlphaFoldDB" id="A0A1Y0I3E3"/>
<dbReference type="PANTHER" id="PTHR12526">
    <property type="entry name" value="GLYCOSYLTRANSFERASE"/>
    <property type="match status" value="1"/>
</dbReference>
<dbReference type="PANTHER" id="PTHR12526:SF627">
    <property type="entry name" value="D-RHAMNOSYLTRANSFERASE WBPZ"/>
    <property type="match status" value="1"/>
</dbReference>
<dbReference type="KEGG" id="ome:OLMES_0905"/>
<dbReference type="InterPro" id="IPR001296">
    <property type="entry name" value="Glyco_trans_1"/>
</dbReference>
<dbReference type="EMBL" id="CP021425">
    <property type="protein sequence ID" value="ARU54992.1"/>
    <property type="molecule type" value="Genomic_DNA"/>
</dbReference>
<protein>
    <submittedName>
        <fullName evidence="3">Glycosyltransferase WbpZ</fullName>
    </submittedName>
</protein>
<reference evidence="3 4" key="1">
    <citation type="submission" date="2017-05" db="EMBL/GenBank/DDBJ databases">
        <title>Genomic insights into alkan degradation activity of Oleiphilus messinensis.</title>
        <authorList>
            <person name="Kozyavkin S.A."/>
            <person name="Slesarev A.I."/>
            <person name="Golyshin P.N."/>
            <person name="Korzhenkov A."/>
            <person name="Golyshina O.N."/>
            <person name="Toshchakov S.V."/>
        </authorList>
    </citation>
    <scope>NUCLEOTIDE SEQUENCE [LARGE SCALE GENOMIC DNA]</scope>
    <source>
        <strain evidence="3 4">ME102</strain>
    </source>
</reference>
<dbReference type="OrthoDB" id="9795746at2"/>
<evidence type="ECO:0000259" key="1">
    <source>
        <dbReference type="Pfam" id="PF00534"/>
    </source>
</evidence>
<keyword evidence="3" id="KW-0808">Transferase</keyword>
<dbReference type="Pfam" id="PF13579">
    <property type="entry name" value="Glyco_trans_4_4"/>
    <property type="match status" value="1"/>
</dbReference>
<dbReference type="GO" id="GO:0016757">
    <property type="term" value="F:glycosyltransferase activity"/>
    <property type="evidence" value="ECO:0007669"/>
    <property type="project" value="InterPro"/>
</dbReference>